<protein>
    <submittedName>
        <fullName evidence="2">Uncharacterized protein</fullName>
    </submittedName>
</protein>
<accession>A0A0L0FIS0</accession>
<sequence>MVRPVTRGSDLGALSPVTSKSPAPQLRGGAESIVLEDNEEEPFKVVREFSDYAFMSIVGWHLFELIGSRASAGEDRDTDSLDPYSLVMGDNESSVSTTRSAMAAVAAEAAGDPQRELGQYLFNAMMYFVLALRESARGSSNHLRIIGIYDNIRVGLATMTSRHNNSGILADYMSQVSNFVAPETVAALKMQYCQGGLTFVVGHFDIQEKVSASRKHAARGIPPRRVMANGSGYPNGGGQNRDGVHGDGVHGDGASAGTKRCFEDVDLVATITGLGDRFEKIDDKSDKLSK</sequence>
<feature type="region of interest" description="Disordered" evidence="1">
    <location>
        <begin position="223"/>
        <end position="250"/>
    </location>
</feature>
<name>A0A0L0FIS0_9EUKA</name>
<dbReference type="Proteomes" id="UP000054560">
    <property type="component" value="Unassembled WGS sequence"/>
</dbReference>
<evidence type="ECO:0000313" key="3">
    <source>
        <dbReference type="Proteomes" id="UP000054560"/>
    </source>
</evidence>
<dbReference type="GeneID" id="25912055"/>
<dbReference type="EMBL" id="KQ243346">
    <property type="protein sequence ID" value="KNC75933.1"/>
    <property type="molecule type" value="Genomic_DNA"/>
</dbReference>
<gene>
    <name evidence="2" type="ORF">SARC_11551</name>
</gene>
<evidence type="ECO:0000313" key="2">
    <source>
        <dbReference type="EMBL" id="KNC75933.1"/>
    </source>
</evidence>
<keyword evidence="3" id="KW-1185">Reference proteome</keyword>
<organism evidence="2 3">
    <name type="scientific">Sphaeroforma arctica JP610</name>
    <dbReference type="NCBI Taxonomy" id="667725"/>
    <lineage>
        <taxon>Eukaryota</taxon>
        <taxon>Ichthyosporea</taxon>
        <taxon>Ichthyophonida</taxon>
        <taxon>Sphaeroforma</taxon>
    </lineage>
</organism>
<evidence type="ECO:0000256" key="1">
    <source>
        <dbReference type="SAM" id="MobiDB-lite"/>
    </source>
</evidence>
<dbReference type="AlphaFoldDB" id="A0A0L0FIS0"/>
<reference evidence="2 3" key="1">
    <citation type="submission" date="2011-02" db="EMBL/GenBank/DDBJ databases">
        <title>The Genome Sequence of Sphaeroforma arctica JP610.</title>
        <authorList>
            <consortium name="The Broad Institute Genome Sequencing Platform"/>
            <person name="Russ C."/>
            <person name="Cuomo C."/>
            <person name="Young S.K."/>
            <person name="Zeng Q."/>
            <person name="Gargeya S."/>
            <person name="Alvarado L."/>
            <person name="Berlin A."/>
            <person name="Chapman S.B."/>
            <person name="Chen Z."/>
            <person name="Freedman E."/>
            <person name="Gellesch M."/>
            <person name="Goldberg J."/>
            <person name="Griggs A."/>
            <person name="Gujja S."/>
            <person name="Heilman E."/>
            <person name="Heiman D."/>
            <person name="Howarth C."/>
            <person name="Mehta T."/>
            <person name="Neiman D."/>
            <person name="Pearson M."/>
            <person name="Roberts A."/>
            <person name="Saif S."/>
            <person name="Shea T."/>
            <person name="Shenoy N."/>
            <person name="Sisk P."/>
            <person name="Stolte C."/>
            <person name="Sykes S."/>
            <person name="White J."/>
            <person name="Yandava C."/>
            <person name="Burger G."/>
            <person name="Gray M.W."/>
            <person name="Holland P.W.H."/>
            <person name="King N."/>
            <person name="Lang F.B.F."/>
            <person name="Roger A.J."/>
            <person name="Ruiz-Trillo I."/>
            <person name="Haas B."/>
            <person name="Nusbaum C."/>
            <person name="Birren B."/>
        </authorList>
    </citation>
    <scope>NUCLEOTIDE SEQUENCE [LARGE SCALE GENOMIC DNA]</scope>
    <source>
        <strain evidence="2 3">JP610</strain>
    </source>
</reference>
<dbReference type="RefSeq" id="XP_014149835.1">
    <property type="nucleotide sequence ID" value="XM_014294360.1"/>
</dbReference>
<proteinExistence type="predicted"/>
<feature type="region of interest" description="Disordered" evidence="1">
    <location>
        <begin position="1"/>
        <end position="27"/>
    </location>
</feature>